<feature type="region of interest" description="Disordered" evidence="1">
    <location>
        <begin position="1"/>
        <end position="55"/>
    </location>
</feature>
<evidence type="ECO:0000256" key="1">
    <source>
        <dbReference type="SAM" id="MobiDB-lite"/>
    </source>
</evidence>
<sequence length="169" mass="17703">MADHDHAAGPRGEEEASRGPDPESAPSPPSGPPSEPPSGPPQNGPVFGPPPPPRETFATFVRQRHAQIIGAGLIGLLIGGLLGGGAVAILFRVADHGDRHRVSHWEGPGRYGMQPPADCWYTPDGGTACAPPYRYRYPRQAPVQPMPPVPTMSLPPRTGLPTPVPSPTG</sequence>
<name>A0ABW4T647_9ACTN</name>
<dbReference type="Proteomes" id="UP001597368">
    <property type="component" value="Unassembled WGS sequence"/>
</dbReference>
<feature type="compositionally biased region" description="Basic and acidic residues" evidence="1">
    <location>
        <begin position="1"/>
        <end position="21"/>
    </location>
</feature>
<keyword evidence="2" id="KW-1133">Transmembrane helix</keyword>
<feature type="transmembrane region" description="Helical" evidence="2">
    <location>
        <begin position="68"/>
        <end position="91"/>
    </location>
</feature>
<dbReference type="EMBL" id="JBHUFV010000050">
    <property type="protein sequence ID" value="MFD1936535.1"/>
    <property type="molecule type" value="Genomic_DNA"/>
</dbReference>
<keyword evidence="2" id="KW-0472">Membrane</keyword>
<keyword evidence="2" id="KW-0812">Transmembrane</keyword>
<evidence type="ECO:0000256" key="2">
    <source>
        <dbReference type="SAM" id="Phobius"/>
    </source>
</evidence>
<reference evidence="4" key="1">
    <citation type="journal article" date="2019" name="Int. J. Syst. Evol. Microbiol.">
        <title>The Global Catalogue of Microorganisms (GCM) 10K type strain sequencing project: providing services to taxonomists for standard genome sequencing and annotation.</title>
        <authorList>
            <consortium name="The Broad Institute Genomics Platform"/>
            <consortium name="The Broad Institute Genome Sequencing Center for Infectious Disease"/>
            <person name="Wu L."/>
            <person name="Ma J."/>
        </authorList>
    </citation>
    <scope>NUCLEOTIDE SEQUENCE [LARGE SCALE GENOMIC DNA]</scope>
    <source>
        <strain evidence="4">ICMP 6774ER</strain>
    </source>
</reference>
<organism evidence="3 4">
    <name type="scientific">Nonomuraea mangrovi</name>
    <dbReference type="NCBI Taxonomy" id="2316207"/>
    <lineage>
        <taxon>Bacteria</taxon>
        <taxon>Bacillati</taxon>
        <taxon>Actinomycetota</taxon>
        <taxon>Actinomycetes</taxon>
        <taxon>Streptosporangiales</taxon>
        <taxon>Streptosporangiaceae</taxon>
        <taxon>Nonomuraea</taxon>
    </lineage>
</organism>
<protein>
    <submittedName>
        <fullName evidence="3">Uncharacterized protein</fullName>
    </submittedName>
</protein>
<keyword evidence="4" id="KW-1185">Reference proteome</keyword>
<evidence type="ECO:0000313" key="3">
    <source>
        <dbReference type="EMBL" id="MFD1936535.1"/>
    </source>
</evidence>
<gene>
    <name evidence="3" type="ORF">ACFSKW_34180</name>
</gene>
<comment type="caution">
    <text evidence="3">The sequence shown here is derived from an EMBL/GenBank/DDBJ whole genome shotgun (WGS) entry which is preliminary data.</text>
</comment>
<proteinExistence type="predicted"/>
<accession>A0ABW4T647</accession>
<feature type="region of interest" description="Disordered" evidence="1">
    <location>
        <begin position="141"/>
        <end position="169"/>
    </location>
</feature>
<dbReference type="RefSeq" id="WP_379576887.1">
    <property type="nucleotide sequence ID" value="NZ_JBHUFV010000050.1"/>
</dbReference>
<feature type="compositionally biased region" description="Pro residues" evidence="1">
    <location>
        <begin position="23"/>
        <end position="54"/>
    </location>
</feature>
<evidence type="ECO:0000313" key="4">
    <source>
        <dbReference type="Proteomes" id="UP001597368"/>
    </source>
</evidence>